<accession>A0A7Y9GMT5</accession>
<feature type="transmembrane region" description="Helical" evidence="6">
    <location>
        <begin position="72"/>
        <end position="91"/>
    </location>
</feature>
<keyword evidence="5 6" id="KW-0472">Membrane</keyword>
<sequence length="318" mass="32264">MRSRLKRVSPLDYGIVISFVAVFVTLAIASPVFATPQNLLNLLEQSAVVGIIAVGGTLVIIAGGFDLSVGAIFALSGIVTAFAVNTFGALVGVLCGLAVGALIGLVNGLMSTVGGINPFITTLATSIIVRGVCLAVTGGFLIAIQDPGFSVLGRGGIGGVKFSVIVFAIVVIAGAILLSRTVFGRQVYAAGGNPEAARLAGVNVARVRTVTFIISGVCAAIAGIIIASRSGNGQANIGIGLEFSAIAAIAVGGTSIFGGEGAIWRTVLGVLLIALIGNGFTLLAVPPTFQQVFEGTIILIAVGFDLWFRRRRRGGQRA</sequence>
<keyword evidence="2" id="KW-1003">Cell membrane</keyword>
<proteinExistence type="predicted"/>
<evidence type="ECO:0000313" key="7">
    <source>
        <dbReference type="EMBL" id="NYE19399.1"/>
    </source>
</evidence>
<evidence type="ECO:0000256" key="4">
    <source>
        <dbReference type="ARBA" id="ARBA00022989"/>
    </source>
</evidence>
<feature type="transmembrane region" description="Helical" evidence="6">
    <location>
        <begin position="46"/>
        <end position="65"/>
    </location>
</feature>
<feature type="transmembrane region" description="Helical" evidence="6">
    <location>
        <begin position="127"/>
        <end position="144"/>
    </location>
</feature>
<gene>
    <name evidence="7" type="ORF">BJ991_001427</name>
</gene>
<keyword evidence="8" id="KW-1185">Reference proteome</keyword>
<dbReference type="Pfam" id="PF02653">
    <property type="entry name" value="BPD_transp_2"/>
    <property type="match status" value="1"/>
</dbReference>
<dbReference type="InterPro" id="IPR001851">
    <property type="entry name" value="ABC_transp_permease"/>
</dbReference>
<feature type="transmembrane region" description="Helical" evidence="6">
    <location>
        <begin position="97"/>
        <end position="120"/>
    </location>
</feature>
<reference evidence="7 8" key="1">
    <citation type="submission" date="2020-07" db="EMBL/GenBank/DDBJ databases">
        <title>Sequencing the genomes of 1000 actinobacteria strains.</title>
        <authorList>
            <person name="Klenk H.-P."/>
        </authorList>
    </citation>
    <scope>NUCLEOTIDE SEQUENCE [LARGE SCALE GENOMIC DNA]</scope>
    <source>
        <strain evidence="7 8">DSM 24662</strain>
    </source>
</reference>
<name>A0A7Y9GMT5_9MICO</name>
<dbReference type="GO" id="GO:0005886">
    <property type="term" value="C:plasma membrane"/>
    <property type="evidence" value="ECO:0007669"/>
    <property type="project" value="UniProtKB-SubCell"/>
</dbReference>
<keyword evidence="4 6" id="KW-1133">Transmembrane helix</keyword>
<evidence type="ECO:0000256" key="3">
    <source>
        <dbReference type="ARBA" id="ARBA00022692"/>
    </source>
</evidence>
<evidence type="ECO:0000256" key="2">
    <source>
        <dbReference type="ARBA" id="ARBA00022475"/>
    </source>
</evidence>
<dbReference type="RefSeq" id="WP_179488718.1">
    <property type="nucleotide sequence ID" value="NZ_JACCBV010000001.1"/>
</dbReference>
<keyword evidence="3 6" id="KW-0812">Transmembrane</keyword>
<comment type="caution">
    <text evidence="7">The sequence shown here is derived from an EMBL/GenBank/DDBJ whole genome shotgun (WGS) entry which is preliminary data.</text>
</comment>
<evidence type="ECO:0000313" key="8">
    <source>
        <dbReference type="Proteomes" id="UP000576969"/>
    </source>
</evidence>
<dbReference type="EMBL" id="JACCBV010000001">
    <property type="protein sequence ID" value="NYE19399.1"/>
    <property type="molecule type" value="Genomic_DNA"/>
</dbReference>
<organism evidence="7 8">
    <name type="scientific">Microbacterium immunditiarum</name>
    <dbReference type="NCBI Taxonomy" id="337480"/>
    <lineage>
        <taxon>Bacteria</taxon>
        <taxon>Bacillati</taxon>
        <taxon>Actinomycetota</taxon>
        <taxon>Actinomycetes</taxon>
        <taxon>Micrococcales</taxon>
        <taxon>Microbacteriaceae</taxon>
        <taxon>Microbacterium</taxon>
    </lineage>
</organism>
<dbReference type="GO" id="GO:0022857">
    <property type="term" value="F:transmembrane transporter activity"/>
    <property type="evidence" value="ECO:0007669"/>
    <property type="project" value="InterPro"/>
</dbReference>
<evidence type="ECO:0000256" key="5">
    <source>
        <dbReference type="ARBA" id="ARBA00023136"/>
    </source>
</evidence>
<feature type="transmembrane region" description="Helical" evidence="6">
    <location>
        <begin position="266"/>
        <end position="285"/>
    </location>
</feature>
<feature type="transmembrane region" description="Helical" evidence="6">
    <location>
        <begin position="156"/>
        <end position="178"/>
    </location>
</feature>
<feature type="transmembrane region" description="Helical" evidence="6">
    <location>
        <begin position="207"/>
        <end position="227"/>
    </location>
</feature>
<comment type="subcellular location">
    <subcellularLocation>
        <location evidence="1">Cell membrane</location>
        <topology evidence="1">Multi-pass membrane protein</topology>
    </subcellularLocation>
</comment>
<evidence type="ECO:0000256" key="6">
    <source>
        <dbReference type="SAM" id="Phobius"/>
    </source>
</evidence>
<feature type="transmembrane region" description="Helical" evidence="6">
    <location>
        <begin position="239"/>
        <end position="259"/>
    </location>
</feature>
<feature type="transmembrane region" description="Helical" evidence="6">
    <location>
        <begin position="12"/>
        <end position="34"/>
    </location>
</feature>
<feature type="transmembrane region" description="Helical" evidence="6">
    <location>
        <begin position="291"/>
        <end position="308"/>
    </location>
</feature>
<dbReference type="Proteomes" id="UP000576969">
    <property type="component" value="Unassembled WGS sequence"/>
</dbReference>
<evidence type="ECO:0000256" key="1">
    <source>
        <dbReference type="ARBA" id="ARBA00004651"/>
    </source>
</evidence>
<dbReference type="CDD" id="cd06579">
    <property type="entry name" value="TM_PBP1_transp_AraH_like"/>
    <property type="match status" value="1"/>
</dbReference>
<protein>
    <submittedName>
        <fullName evidence="7">Ribose transport system permease protein</fullName>
    </submittedName>
</protein>
<dbReference type="PANTHER" id="PTHR32196">
    <property type="entry name" value="ABC TRANSPORTER PERMEASE PROTEIN YPHD-RELATED-RELATED"/>
    <property type="match status" value="1"/>
</dbReference>
<dbReference type="AlphaFoldDB" id="A0A7Y9GMT5"/>